<evidence type="ECO:0000313" key="2">
    <source>
        <dbReference type="Proteomes" id="UP001500363"/>
    </source>
</evidence>
<keyword evidence="2" id="KW-1185">Reference proteome</keyword>
<protein>
    <submittedName>
        <fullName evidence="1">Uncharacterized protein</fullName>
    </submittedName>
</protein>
<sequence length="393" mass="42754">MSDPNELLAEQFLAAAPETGAEAIAERLAAAGMLLERVHGIGEPPSTELRLSAPAGYVFERVHETHGLTLVELSQILDELGLDGPRLVVDRYRSDYRGLGVTWPDEDVAPFVLQTLPLWLALVGAGAGPEFDPQAPYRALATLPELPEPVVDALFEAAFGRRKSVRRFAQDALGGGHEDRIMVALSNRRTEVRAEAERWLERLGHEVSASAVDRVGPAETPTPRGLEWLRFEDLPPMHWADTDEVIPASLLKWVVCQAVNNKTPEPNALVRSYGGLIAEQEDFGYFLLQRWIARGAAIGLKGLLAVVAVCGGERSIALAEEHLNDWYGVRVAQSKALIGMLASTDHPAATQLLLSISTHFRTKSLQEEATRQATALAACKGWTLAELVDSQAG</sequence>
<evidence type="ECO:0000313" key="1">
    <source>
        <dbReference type="EMBL" id="GAA1538322.1"/>
    </source>
</evidence>
<dbReference type="RefSeq" id="WP_344177318.1">
    <property type="nucleotide sequence ID" value="NZ_BAAANC010000002.1"/>
</dbReference>
<dbReference type="Proteomes" id="UP001500363">
    <property type="component" value="Unassembled WGS sequence"/>
</dbReference>
<gene>
    <name evidence="1" type="ORF">GCM10009741_46300</name>
</gene>
<reference evidence="1 2" key="1">
    <citation type="journal article" date="2019" name="Int. J. Syst. Evol. Microbiol.">
        <title>The Global Catalogue of Microorganisms (GCM) 10K type strain sequencing project: providing services to taxonomists for standard genome sequencing and annotation.</title>
        <authorList>
            <consortium name="The Broad Institute Genomics Platform"/>
            <consortium name="The Broad Institute Genome Sequencing Center for Infectious Disease"/>
            <person name="Wu L."/>
            <person name="Ma J."/>
        </authorList>
    </citation>
    <scope>NUCLEOTIDE SEQUENCE [LARGE SCALE GENOMIC DNA]</scope>
    <source>
        <strain evidence="1 2">JCM 14303</strain>
    </source>
</reference>
<proteinExistence type="predicted"/>
<comment type="caution">
    <text evidence="1">The sequence shown here is derived from an EMBL/GenBank/DDBJ whole genome shotgun (WGS) entry which is preliminary data.</text>
</comment>
<name>A0ABN2BFJ3_9ACTN</name>
<dbReference type="EMBL" id="BAAANC010000002">
    <property type="protein sequence ID" value="GAA1538322.1"/>
    <property type="molecule type" value="Genomic_DNA"/>
</dbReference>
<accession>A0ABN2BFJ3</accession>
<organism evidence="1 2">
    <name type="scientific">Kribbella lupini</name>
    <dbReference type="NCBI Taxonomy" id="291602"/>
    <lineage>
        <taxon>Bacteria</taxon>
        <taxon>Bacillati</taxon>
        <taxon>Actinomycetota</taxon>
        <taxon>Actinomycetes</taxon>
        <taxon>Propionibacteriales</taxon>
        <taxon>Kribbellaceae</taxon>
        <taxon>Kribbella</taxon>
    </lineage>
</organism>